<dbReference type="EMBL" id="PGEZ01000001">
    <property type="protein sequence ID" value="PJJ57765.1"/>
    <property type="molecule type" value="Genomic_DNA"/>
</dbReference>
<keyword evidence="1" id="KW-0812">Transmembrane</keyword>
<evidence type="ECO:0000313" key="3">
    <source>
        <dbReference type="Proteomes" id="UP000230842"/>
    </source>
</evidence>
<gene>
    <name evidence="2" type="ORF">CLV56_2003</name>
</gene>
<evidence type="ECO:0008006" key="4">
    <source>
        <dbReference type="Google" id="ProtNLM"/>
    </source>
</evidence>
<dbReference type="OrthoDB" id="1524823at2"/>
<protein>
    <recommendedName>
        <fullName evidence="4">Integral membrane protein</fullName>
    </recommendedName>
</protein>
<accession>A0A0B2B2S6</accession>
<proteinExistence type="predicted"/>
<name>A0A0B2B2S6_9ACTN</name>
<dbReference type="Proteomes" id="UP000230842">
    <property type="component" value="Unassembled WGS sequence"/>
</dbReference>
<evidence type="ECO:0000256" key="1">
    <source>
        <dbReference type="SAM" id="Phobius"/>
    </source>
</evidence>
<feature type="transmembrane region" description="Helical" evidence="1">
    <location>
        <begin position="50"/>
        <end position="76"/>
    </location>
</feature>
<reference evidence="2 3" key="1">
    <citation type="submission" date="2017-11" db="EMBL/GenBank/DDBJ databases">
        <title>Genomic Encyclopedia of Archaeal and Bacterial Type Strains, Phase II (KMG-II): From Individual Species to Whole Genera.</title>
        <authorList>
            <person name="Goeker M."/>
        </authorList>
    </citation>
    <scope>NUCLEOTIDE SEQUENCE [LARGE SCALE GENOMIC DNA]</scope>
    <source>
        <strain evidence="2 3">DSM 27763</strain>
    </source>
</reference>
<organism evidence="2 3">
    <name type="scientific">Mumia flava</name>
    <dbReference type="NCBI Taxonomy" id="1348852"/>
    <lineage>
        <taxon>Bacteria</taxon>
        <taxon>Bacillati</taxon>
        <taxon>Actinomycetota</taxon>
        <taxon>Actinomycetes</taxon>
        <taxon>Propionibacteriales</taxon>
        <taxon>Nocardioidaceae</taxon>
        <taxon>Mumia</taxon>
    </lineage>
</organism>
<keyword evidence="3" id="KW-1185">Reference proteome</keyword>
<sequence>MDLVTLAASLFCTVLVGLAAFQVALAAGAPLGRYAWGGSHVVLPTRLRVGSVVAIVIYAVFAAVVLADAGMVALGLPEPVIGVLTWVIAGYLAIGTIMNAASRSRAERVVMTPVSTLLCAASVVVALG</sequence>
<feature type="transmembrane region" description="Helical" evidence="1">
    <location>
        <begin position="83"/>
        <end position="102"/>
    </location>
</feature>
<dbReference type="AlphaFoldDB" id="A0A0B2B2S6"/>
<keyword evidence="1" id="KW-0472">Membrane</keyword>
<comment type="caution">
    <text evidence="2">The sequence shown here is derived from an EMBL/GenBank/DDBJ whole genome shotgun (WGS) entry which is preliminary data.</text>
</comment>
<dbReference type="RefSeq" id="WP_039363465.1">
    <property type="nucleotide sequence ID" value="NZ_PGEZ01000001.1"/>
</dbReference>
<evidence type="ECO:0000313" key="2">
    <source>
        <dbReference type="EMBL" id="PJJ57765.1"/>
    </source>
</evidence>
<keyword evidence="1" id="KW-1133">Transmembrane helix</keyword>